<dbReference type="AlphaFoldDB" id="A0A183GKG8"/>
<name>A0A183GKG8_HELPZ</name>
<dbReference type="WBParaSite" id="HPBE_0002318801-mRNA-1">
    <property type="protein sequence ID" value="HPBE_0002318801-mRNA-1"/>
    <property type="gene ID" value="HPBE_0002318801"/>
</dbReference>
<proteinExistence type="predicted"/>
<evidence type="ECO:0000313" key="3">
    <source>
        <dbReference type="WBParaSite" id="HPBE_0002318801-mRNA-1"/>
    </source>
</evidence>
<protein>
    <submittedName>
        <fullName evidence="3">Reverse transcriptase domain-containing protein</fullName>
    </submittedName>
</protein>
<keyword evidence="2" id="KW-1185">Reference proteome</keyword>
<organism evidence="2 3">
    <name type="scientific">Heligmosomoides polygyrus</name>
    <name type="common">Parasitic roundworm</name>
    <dbReference type="NCBI Taxonomy" id="6339"/>
    <lineage>
        <taxon>Eukaryota</taxon>
        <taxon>Metazoa</taxon>
        <taxon>Ecdysozoa</taxon>
        <taxon>Nematoda</taxon>
        <taxon>Chromadorea</taxon>
        <taxon>Rhabditida</taxon>
        <taxon>Rhabditina</taxon>
        <taxon>Rhabditomorpha</taxon>
        <taxon>Strongyloidea</taxon>
        <taxon>Heligmosomidae</taxon>
        <taxon>Heligmosomoides</taxon>
    </lineage>
</organism>
<accession>A0A183GKG8</accession>
<reference evidence="1 2" key="1">
    <citation type="submission" date="2018-11" db="EMBL/GenBank/DDBJ databases">
        <authorList>
            <consortium name="Pathogen Informatics"/>
        </authorList>
    </citation>
    <scope>NUCLEOTIDE SEQUENCE [LARGE SCALE GENOMIC DNA]</scope>
</reference>
<dbReference type="EMBL" id="UZAH01034768">
    <property type="protein sequence ID" value="VDP37145.1"/>
    <property type="molecule type" value="Genomic_DNA"/>
</dbReference>
<reference evidence="3" key="2">
    <citation type="submission" date="2019-09" db="UniProtKB">
        <authorList>
            <consortium name="WormBaseParasite"/>
        </authorList>
    </citation>
    <scope>IDENTIFICATION</scope>
</reference>
<accession>A0A3P8DYM9</accession>
<sequence>MLVDLNKAFDSVETEAVVEVLLTQSVPTQYIRVLRELIPQRPGLYEIRTNTLSASRSVESRGRCSEWHDSRKREKVSGVPSFVDVRRSEKLSHGLSRRKLGGRAT</sequence>
<dbReference type="Proteomes" id="UP000050761">
    <property type="component" value="Unassembled WGS sequence"/>
</dbReference>
<dbReference type="OrthoDB" id="410104at2759"/>
<gene>
    <name evidence="1" type="ORF">HPBE_LOCUS23187</name>
</gene>
<evidence type="ECO:0000313" key="1">
    <source>
        <dbReference type="EMBL" id="VDP37145.1"/>
    </source>
</evidence>
<evidence type="ECO:0000313" key="2">
    <source>
        <dbReference type="Proteomes" id="UP000050761"/>
    </source>
</evidence>